<evidence type="ECO:0000259" key="1">
    <source>
        <dbReference type="Pfam" id="PF08448"/>
    </source>
</evidence>
<evidence type="ECO:0000313" key="2">
    <source>
        <dbReference type="EMBL" id="MBI1684182.1"/>
    </source>
</evidence>
<dbReference type="Proteomes" id="UP000639859">
    <property type="component" value="Unassembled WGS sequence"/>
</dbReference>
<proteinExistence type="predicted"/>
<dbReference type="RefSeq" id="WP_198576104.1">
    <property type="nucleotide sequence ID" value="NZ_JADWOX010000006.1"/>
</dbReference>
<dbReference type="Gene3D" id="3.30.450.20">
    <property type="entry name" value="PAS domain"/>
    <property type="match status" value="1"/>
</dbReference>
<organism evidence="2 3">
    <name type="scientific">Caulobacter hibisci</name>
    <dbReference type="NCBI Taxonomy" id="2035993"/>
    <lineage>
        <taxon>Bacteria</taxon>
        <taxon>Pseudomonadati</taxon>
        <taxon>Pseudomonadota</taxon>
        <taxon>Alphaproteobacteria</taxon>
        <taxon>Caulobacterales</taxon>
        <taxon>Caulobacteraceae</taxon>
        <taxon>Caulobacter</taxon>
    </lineage>
</organism>
<dbReference type="InterPro" id="IPR013656">
    <property type="entry name" value="PAS_4"/>
</dbReference>
<dbReference type="EMBL" id="JADWOX010000006">
    <property type="protein sequence ID" value="MBI1684182.1"/>
    <property type="molecule type" value="Genomic_DNA"/>
</dbReference>
<accession>A0ABS0SX13</accession>
<name>A0ABS0SX13_9CAUL</name>
<evidence type="ECO:0000313" key="3">
    <source>
        <dbReference type="Proteomes" id="UP000639859"/>
    </source>
</evidence>
<comment type="caution">
    <text evidence="2">The sequence shown here is derived from an EMBL/GenBank/DDBJ whole genome shotgun (WGS) entry which is preliminary data.</text>
</comment>
<dbReference type="Pfam" id="PF08448">
    <property type="entry name" value="PAS_4"/>
    <property type="match status" value="1"/>
</dbReference>
<gene>
    <name evidence="2" type="ORF">I4Q42_10940</name>
</gene>
<protein>
    <submittedName>
        <fullName evidence="2">PAS domain-containing protein</fullName>
    </submittedName>
</protein>
<feature type="domain" description="PAS fold-4" evidence="1">
    <location>
        <begin position="68"/>
        <end position="169"/>
    </location>
</feature>
<sequence length="271" mass="29041">MIGQDSLSTKTLDNRALSFLAGGGELGAMIRAHDWSATPLGPPEHWPQSLKTTVGIMLTSRQPIWVGWGPELTYLYNDPYKSIIGGKHPWALGRPTREVWSEIWPDIGPMLETAMGGREGTFVEEQLLIMERNGYPEETYYTFSYSPVRGDDGLPGGIICANSDDTQRVIGERQLALLRDLAAETATAKDWREACDQAAKALARNRHDVTFALLYVVEPGAEQAELAAATGVSPGDPVAPATLALGDAAIWPIGQALAGGAAVTVDLAALA</sequence>
<reference evidence="2 3" key="1">
    <citation type="submission" date="2020-11" db="EMBL/GenBank/DDBJ databases">
        <title>genome sequence of strain KACC 18849.</title>
        <authorList>
            <person name="Gao J."/>
            <person name="Zhang X."/>
        </authorList>
    </citation>
    <scope>NUCLEOTIDE SEQUENCE [LARGE SCALE GENOMIC DNA]</scope>
    <source>
        <strain evidence="2 3">KACC 18849</strain>
    </source>
</reference>
<keyword evidence="3" id="KW-1185">Reference proteome</keyword>